<comment type="similarity">
    <text evidence="1">Belongs to the 'GDSL' lipolytic enzyme family.</text>
</comment>
<reference evidence="4 5" key="1">
    <citation type="submission" date="2017-06" db="EMBL/GenBank/DDBJ databases">
        <title>Genome sequence of Bacillus sonorensis strain SRCM101395.</title>
        <authorList>
            <person name="Cho S.H."/>
        </authorList>
    </citation>
    <scope>NUCLEOTIDE SEQUENCE [LARGE SCALE GENOMIC DNA]</scope>
    <source>
        <strain evidence="4 5">SRCM101395</strain>
    </source>
</reference>
<dbReference type="Gene3D" id="3.40.50.1110">
    <property type="entry name" value="SGNH hydrolase"/>
    <property type="match status" value="1"/>
</dbReference>
<evidence type="ECO:0000256" key="1">
    <source>
        <dbReference type="ARBA" id="ARBA00008668"/>
    </source>
</evidence>
<dbReference type="CDD" id="cd01821">
    <property type="entry name" value="Rhamnogalacturan_acetylesterase_like"/>
    <property type="match status" value="1"/>
</dbReference>
<dbReference type="Pfam" id="PF13472">
    <property type="entry name" value="Lipase_GDSL_2"/>
    <property type="match status" value="1"/>
</dbReference>
<feature type="domain" description="SGNH hydrolase-type esterase" evidence="3">
    <location>
        <begin position="9"/>
        <end position="185"/>
    </location>
</feature>
<dbReference type="SUPFAM" id="SSF52266">
    <property type="entry name" value="SGNH hydrolase"/>
    <property type="match status" value="1"/>
</dbReference>
<dbReference type="EMBL" id="CP021920">
    <property type="protein sequence ID" value="ASB86841.1"/>
    <property type="molecule type" value="Genomic_DNA"/>
</dbReference>
<evidence type="ECO:0000313" key="4">
    <source>
        <dbReference type="EMBL" id="ASB86841.1"/>
    </source>
</evidence>
<dbReference type="PANTHER" id="PTHR43695">
    <property type="entry name" value="PUTATIVE (AFU_ORTHOLOGUE AFUA_2G17250)-RELATED"/>
    <property type="match status" value="1"/>
</dbReference>
<keyword evidence="5" id="KW-1185">Reference proteome</keyword>
<name>A0ABM6LC02_9BACI</name>
<sequence length="223" mass="24956">MKHMQLFLAGDSTVSNYDASSAPRAGWGQKIGELLNPGILVRNEAVSGRSSKSFVEEGRLQRILEYIRSGDYLFVQFGHNDQKPDERYTDPYGTYQAYLRRYIDSARLKNAHPVLITPVQRRSFDSEGRLRNTHGDYPDAVRQLADELHVPLIDLTETSGRLLQSMGAESAKKLFLWLKPGEHPNYPDGVEDNTHFCEYGAGEIAGLVAEGMREAGLPLCIGQ</sequence>
<dbReference type="PANTHER" id="PTHR43695:SF1">
    <property type="entry name" value="RHAMNOGALACTURONAN ACETYLESTERASE"/>
    <property type="match status" value="1"/>
</dbReference>
<evidence type="ECO:0000256" key="2">
    <source>
        <dbReference type="ARBA" id="ARBA00022801"/>
    </source>
</evidence>
<dbReference type="InterPro" id="IPR036514">
    <property type="entry name" value="SGNH_hydro_sf"/>
</dbReference>
<dbReference type="InterPro" id="IPR037459">
    <property type="entry name" value="RhgT-like"/>
</dbReference>
<accession>A0ABM6LC02</accession>
<dbReference type="InterPro" id="IPR013830">
    <property type="entry name" value="SGNH_hydro"/>
</dbReference>
<keyword evidence="2" id="KW-0378">Hydrolase</keyword>
<evidence type="ECO:0000313" key="5">
    <source>
        <dbReference type="Proteomes" id="UP000196877"/>
    </source>
</evidence>
<protein>
    <submittedName>
        <fullName evidence="4">Rhamnogalacturonan acetylesterase RhgT</fullName>
    </submittedName>
</protein>
<gene>
    <name evidence="4" type="ORF">S101395_00286</name>
</gene>
<dbReference type="GeneID" id="92855671"/>
<dbReference type="Proteomes" id="UP000196877">
    <property type="component" value="Chromosome"/>
</dbReference>
<proteinExistence type="inferred from homology"/>
<evidence type="ECO:0000259" key="3">
    <source>
        <dbReference type="Pfam" id="PF13472"/>
    </source>
</evidence>
<dbReference type="RefSeq" id="WP_006639579.1">
    <property type="nucleotide sequence ID" value="NZ_BORD01000001.1"/>
</dbReference>
<organism evidence="4 5">
    <name type="scientific">Bacillus sonorensis</name>
    <dbReference type="NCBI Taxonomy" id="119858"/>
    <lineage>
        <taxon>Bacteria</taxon>
        <taxon>Bacillati</taxon>
        <taxon>Bacillota</taxon>
        <taxon>Bacilli</taxon>
        <taxon>Bacillales</taxon>
        <taxon>Bacillaceae</taxon>
        <taxon>Bacillus</taxon>
    </lineage>
</organism>